<evidence type="ECO:0000313" key="1">
    <source>
        <dbReference type="EMBL" id="PXX71550.1"/>
    </source>
</evidence>
<dbReference type="EMBL" id="QJKF01000001">
    <property type="protein sequence ID" value="PXX71550.1"/>
    <property type="molecule type" value="Genomic_DNA"/>
</dbReference>
<sequence length="152" mass="17058">MSGHVDIVVTVRAPLDEVWAFSTDPSRWARSGHPVQDFRTDGARSTFTVEMPLTVVDRTLRYRVERVADEAAKSVYSRQFDSPDLRYGHVLFLYTPTGVGTQLRYICDFEVMPSAPITDEQLVGELTRGMCRNLAATADRIEGRTTEGNTDV</sequence>
<dbReference type="Pfam" id="PF10604">
    <property type="entry name" value="Polyketide_cyc2"/>
    <property type="match status" value="1"/>
</dbReference>
<reference evidence="1 2" key="1">
    <citation type="submission" date="2018-05" db="EMBL/GenBank/DDBJ databases">
        <title>Genomic Encyclopedia of Type Strains, Phase IV (KMG-IV): sequencing the most valuable type-strain genomes for metagenomic binning, comparative biology and taxonomic classification.</title>
        <authorList>
            <person name="Goeker M."/>
        </authorList>
    </citation>
    <scope>NUCLEOTIDE SEQUENCE [LARGE SCALE GENOMIC DNA]</scope>
    <source>
        <strain evidence="1 2">DSM 44704</strain>
    </source>
</reference>
<dbReference type="InterPro" id="IPR023393">
    <property type="entry name" value="START-like_dom_sf"/>
</dbReference>
<gene>
    <name evidence="1" type="ORF">DFR70_101984</name>
</gene>
<comment type="caution">
    <text evidence="1">The sequence shown here is derived from an EMBL/GenBank/DDBJ whole genome shotgun (WGS) entry which is preliminary data.</text>
</comment>
<dbReference type="Gene3D" id="3.30.530.20">
    <property type="match status" value="1"/>
</dbReference>
<keyword evidence="2" id="KW-1185">Reference proteome</keyword>
<dbReference type="RefSeq" id="WP_040741055.1">
    <property type="nucleotide sequence ID" value="NZ_QJKF01000001.1"/>
</dbReference>
<dbReference type="AlphaFoldDB" id="A0A318KPE1"/>
<dbReference type="SUPFAM" id="SSF55961">
    <property type="entry name" value="Bet v1-like"/>
    <property type="match status" value="1"/>
</dbReference>
<dbReference type="Proteomes" id="UP000247569">
    <property type="component" value="Unassembled WGS sequence"/>
</dbReference>
<protein>
    <submittedName>
        <fullName evidence="1">Carbon monoxide dehydrogenase subunit G</fullName>
    </submittedName>
</protein>
<accession>A0A318KPE1</accession>
<dbReference type="InterPro" id="IPR019587">
    <property type="entry name" value="Polyketide_cyclase/dehydratase"/>
</dbReference>
<organism evidence="1 2">
    <name type="scientific">Nocardia tenerifensis</name>
    <dbReference type="NCBI Taxonomy" id="228006"/>
    <lineage>
        <taxon>Bacteria</taxon>
        <taxon>Bacillati</taxon>
        <taxon>Actinomycetota</taxon>
        <taxon>Actinomycetes</taxon>
        <taxon>Mycobacteriales</taxon>
        <taxon>Nocardiaceae</taxon>
        <taxon>Nocardia</taxon>
    </lineage>
</organism>
<evidence type="ECO:0000313" key="2">
    <source>
        <dbReference type="Proteomes" id="UP000247569"/>
    </source>
</evidence>
<proteinExistence type="predicted"/>
<name>A0A318KPE1_9NOCA</name>
<dbReference type="OrthoDB" id="6199084at2"/>